<reference evidence="1" key="1">
    <citation type="submission" date="2018-10" db="EMBL/GenBank/DDBJ databases">
        <title>Population genomic analysis revealed the cold adaptation of white poplar.</title>
        <authorList>
            <person name="Liu Y.-J."/>
        </authorList>
    </citation>
    <scope>NUCLEOTIDE SEQUENCE [LARGE SCALE GENOMIC DNA]</scope>
    <source>
        <strain evidence="1">PAL-ZL1</strain>
    </source>
</reference>
<evidence type="ECO:0000313" key="1">
    <source>
        <dbReference type="EMBL" id="TKS08578.1"/>
    </source>
</evidence>
<protein>
    <submittedName>
        <fullName evidence="1">Uncharacterized protein</fullName>
    </submittedName>
</protein>
<gene>
    <name evidence="1" type="ORF">D5086_0000098770</name>
</gene>
<dbReference type="EMBL" id="RCHU01000292">
    <property type="protein sequence ID" value="TKS08578.1"/>
    <property type="molecule type" value="Genomic_DNA"/>
</dbReference>
<proteinExistence type="predicted"/>
<organism evidence="1">
    <name type="scientific">Populus alba</name>
    <name type="common">White poplar</name>
    <dbReference type="NCBI Taxonomy" id="43335"/>
    <lineage>
        <taxon>Eukaryota</taxon>
        <taxon>Viridiplantae</taxon>
        <taxon>Streptophyta</taxon>
        <taxon>Embryophyta</taxon>
        <taxon>Tracheophyta</taxon>
        <taxon>Spermatophyta</taxon>
        <taxon>Magnoliopsida</taxon>
        <taxon>eudicotyledons</taxon>
        <taxon>Gunneridae</taxon>
        <taxon>Pentapetalae</taxon>
        <taxon>rosids</taxon>
        <taxon>fabids</taxon>
        <taxon>Malpighiales</taxon>
        <taxon>Salicaceae</taxon>
        <taxon>Saliceae</taxon>
        <taxon>Populus</taxon>
    </lineage>
</organism>
<dbReference type="AlphaFoldDB" id="A0A4U5QDK3"/>
<comment type="caution">
    <text evidence="1">The sequence shown here is derived from an EMBL/GenBank/DDBJ whole genome shotgun (WGS) entry which is preliminary data.</text>
</comment>
<accession>A0A4U5QDK3</accession>
<name>A0A4U5QDK3_POPAL</name>
<sequence length="121" mass="13363">MSIVGLLLECVELSYRQGAGDVRLREGVHNAMAISSLCSLHWFCPAFDGPADGSHAMNDEHRYDLTLKKNPQELNYHTHCLGCLMFLLIYLNLVLVNLHHGLEAKAPNLLTLATAEVAGHL</sequence>